<comment type="subcellular location">
    <subcellularLocation>
        <location evidence="1">Cytoplasm</location>
    </subcellularLocation>
</comment>
<accession>A0A381TPH0</accession>
<dbReference type="GO" id="GO:0006281">
    <property type="term" value="P:DNA repair"/>
    <property type="evidence" value="ECO:0007669"/>
    <property type="project" value="InterPro"/>
</dbReference>
<evidence type="ECO:0000313" key="6">
    <source>
        <dbReference type="EMBL" id="SVA17729.1"/>
    </source>
</evidence>
<sequence>MKPVRIHSWNVSPGEASAIQMNLRDKITIQPLPDEIHLVAGTNVSHDPNTNTIHAALVVLRFPDMELVERHGLSEEITFPYVRGILAFREAPPIMKLMKRVQHNPDVVLFHSHGLAHPRRFGLASHLGVLFDVPSIGISDRILVGLHDDMDSEKGHHAPLIHNDKEVGLALRTKDGVNPVFVSVGHKADLLTTMEFTLECVTHYRRPEPIRQAHLAVVAQRDGENIDIDVGGDQATLF</sequence>
<keyword evidence="3" id="KW-0540">Nuclease</keyword>
<dbReference type="Gene3D" id="3.30.2170.10">
    <property type="entry name" value="archaeoglobus fulgidus dsm 4304 superfamily"/>
    <property type="match status" value="1"/>
</dbReference>
<dbReference type="AlphaFoldDB" id="A0A381TPH0"/>
<dbReference type="CDD" id="cd06559">
    <property type="entry name" value="Endonuclease_V"/>
    <property type="match status" value="1"/>
</dbReference>
<evidence type="ECO:0000256" key="4">
    <source>
        <dbReference type="ARBA" id="ARBA00022759"/>
    </source>
</evidence>
<proteinExistence type="inferred from homology"/>
<keyword evidence="5" id="KW-0378">Hydrolase</keyword>
<evidence type="ECO:0008006" key="7">
    <source>
        <dbReference type="Google" id="ProtNLM"/>
    </source>
</evidence>
<dbReference type="GO" id="GO:0005737">
    <property type="term" value="C:cytoplasm"/>
    <property type="evidence" value="ECO:0007669"/>
    <property type="project" value="UniProtKB-SubCell"/>
</dbReference>
<dbReference type="GO" id="GO:0016891">
    <property type="term" value="F:RNA endonuclease activity producing 5'-phosphomonoesters, hydrolytic mechanism"/>
    <property type="evidence" value="ECO:0007669"/>
    <property type="project" value="TreeGrafter"/>
</dbReference>
<reference evidence="6" key="1">
    <citation type="submission" date="2018-05" db="EMBL/GenBank/DDBJ databases">
        <authorList>
            <person name="Lanie J.A."/>
            <person name="Ng W.-L."/>
            <person name="Kazmierczak K.M."/>
            <person name="Andrzejewski T.M."/>
            <person name="Davidsen T.M."/>
            <person name="Wayne K.J."/>
            <person name="Tettelin H."/>
            <person name="Glass J.I."/>
            <person name="Rusch D."/>
            <person name="Podicherti R."/>
            <person name="Tsui H.-C.T."/>
            <person name="Winkler M.E."/>
        </authorList>
    </citation>
    <scope>NUCLEOTIDE SEQUENCE</scope>
</reference>
<evidence type="ECO:0000256" key="5">
    <source>
        <dbReference type="ARBA" id="ARBA00022801"/>
    </source>
</evidence>
<dbReference type="InterPro" id="IPR007581">
    <property type="entry name" value="Endonuclease-V"/>
</dbReference>
<evidence type="ECO:0000256" key="1">
    <source>
        <dbReference type="ARBA" id="ARBA00004496"/>
    </source>
</evidence>
<dbReference type="Pfam" id="PF04493">
    <property type="entry name" value="Endonuclease_5"/>
    <property type="match status" value="1"/>
</dbReference>
<dbReference type="HAMAP" id="MF_00801">
    <property type="entry name" value="Endonuclease_5"/>
    <property type="match status" value="1"/>
</dbReference>
<evidence type="ECO:0000256" key="3">
    <source>
        <dbReference type="ARBA" id="ARBA00022722"/>
    </source>
</evidence>
<dbReference type="GO" id="GO:0003727">
    <property type="term" value="F:single-stranded RNA binding"/>
    <property type="evidence" value="ECO:0007669"/>
    <property type="project" value="TreeGrafter"/>
</dbReference>
<dbReference type="PANTHER" id="PTHR28511">
    <property type="entry name" value="ENDONUCLEASE V"/>
    <property type="match status" value="1"/>
</dbReference>
<name>A0A381TPH0_9ZZZZ</name>
<keyword evidence="4" id="KW-0255">Endonuclease</keyword>
<organism evidence="6">
    <name type="scientific">marine metagenome</name>
    <dbReference type="NCBI Taxonomy" id="408172"/>
    <lineage>
        <taxon>unclassified sequences</taxon>
        <taxon>metagenomes</taxon>
        <taxon>ecological metagenomes</taxon>
    </lineage>
</organism>
<protein>
    <recommendedName>
        <fullName evidence="7">Endonuclease V</fullName>
    </recommendedName>
</protein>
<evidence type="ECO:0000256" key="2">
    <source>
        <dbReference type="ARBA" id="ARBA00022490"/>
    </source>
</evidence>
<dbReference type="EMBL" id="UINC01004908">
    <property type="protein sequence ID" value="SVA17729.1"/>
    <property type="molecule type" value="Genomic_DNA"/>
</dbReference>
<dbReference type="GO" id="GO:0043737">
    <property type="term" value="F:deoxyribonuclease V activity"/>
    <property type="evidence" value="ECO:0007669"/>
    <property type="project" value="TreeGrafter"/>
</dbReference>
<dbReference type="PANTHER" id="PTHR28511:SF1">
    <property type="entry name" value="ENDONUCLEASE V"/>
    <property type="match status" value="1"/>
</dbReference>
<keyword evidence="2" id="KW-0963">Cytoplasm</keyword>
<gene>
    <name evidence="6" type="ORF">METZ01_LOCUS70583</name>
</gene>